<keyword evidence="4" id="KW-1185">Reference proteome</keyword>
<evidence type="ECO:0000256" key="1">
    <source>
        <dbReference type="SAM" id="Coils"/>
    </source>
</evidence>
<dbReference type="Gene3D" id="3.20.20.370">
    <property type="entry name" value="Glycoside hydrolase/deacetylase"/>
    <property type="match status" value="1"/>
</dbReference>
<feature type="region of interest" description="Disordered" evidence="2">
    <location>
        <begin position="194"/>
        <end position="213"/>
    </location>
</feature>
<feature type="region of interest" description="Disordered" evidence="2">
    <location>
        <begin position="238"/>
        <end position="347"/>
    </location>
</feature>
<sequence>MRFLLGLAKRNVEKGVYVFIPSFRTYHLKRPMEKEKKQEVEEVEKDVEDENECIRRISRRLRRASKKVVEIGGKTATTRMKRTWTRTRGVGGLGAIRGLRTRTRGVGGPGATRGLGTRTRRWITKRTMSKTWRRMGRRSVKIQACDWPHLADCSGHYHDSGPPHHGDADHDVGAHTDHDAGAHADHEVGTHADHEVGTHTGRSDHGQAASSSNHEEIAINAPASGSWINQAAAAGKSWWRPKGGLDSSKWQHVSSIKKPPFRPHVPDDDDSEEKVGGGSTADLKRKKGGKVKSSRKKETAPGKSKHGQHEGNSAVHGGSRSQHHEASAPANRRRSSDLQSGDSDCDPSSCRLPDCFCPGRGIPNGLPASSTPQMVMLTFDDEVSPAFYGFYQRLFRPGRYNPNGCPVRGCLFVSGSGTKYDLIYPLYAMGVEVASHSVSHRFPHTWWSSASYQDYVEEAAGMRDKLTSEAGVPAQDLRGFRVPFLQLGGDNMFGALYDNKFLYDSSMFTGGQWEGDSDPVWPFTLDYVPGNTFCQHGPCPTKQYPGLWEIPVQRWYGLDGHSCAMPDGCSATGDAEETLEYLKSNFRRYYSSNRAPMGVFIHARWFSSEHTLEGLDMFIDYLLTLQDVHIVTPSQVIAWMKNPTPLSRINNFQPWSCDGGANDVWLEAKK</sequence>
<dbReference type="SUPFAM" id="SSF88713">
    <property type="entry name" value="Glycoside hydrolase/deacetylase"/>
    <property type="match status" value="1"/>
</dbReference>
<feature type="compositionally biased region" description="Basic and acidic residues" evidence="2">
    <location>
        <begin position="194"/>
        <end position="205"/>
    </location>
</feature>
<evidence type="ECO:0000313" key="4">
    <source>
        <dbReference type="Proteomes" id="UP000735302"/>
    </source>
</evidence>
<keyword evidence="1" id="KW-0175">Coiled coil</keyword>
<dbReference type="InterPro" id="IPR011330">
    <property type="entry name" value="Glyco_hydro/deAcase_b/a-brl"/>
</dbReference>
<dbReference type="PANTHER" id="PTHR45985:SF3">
    <property type="entry name" value="CHITIN DEACETYLASE-LIKE 4"/>
    <property type="match status" value="1"/>
</dbReference>
<dbReference type="Proteomes" id="UP000735302">
    <property type="component" value="Unassembled WGS sequence"/>
</dbReference>
<dbReference type="EMBL" id="BLXT01007956">
    <property type="protein sequence ID" value="GFO44527.1"/>
    <property type="molecule type" value="Genomic_DNA"/>
</dbReference>
<evidence type="ECO:0000256" key="2">
    <source>
        <dbReference type="SAM" id="MobiDB-lite"/>
    </source>
</evidence>
<name>A0AAV4DKF5_9GAST</name>
<feature type="region of interest" description="Disordered" evidence="2">
    <location>
        <begin position="158"/>
        <end position="182"/>
    </location>
</feature>
<comment type="caution">
    <text evidence="3">The sequence shown here is derived from an EMBL/GenBank/DDBJ whole genome shotgun (WGS) entry which is preliminary data.</text>
</comment>
<dbReference type="InterPro" id="IPR052740">
    <property type="entry name" value="CE4"/>
</dbReference>
<dbReference type="PANTHER" id="PTHR45985">
    <property type="match status" value="1"/>
</dbReference>
<evidence type="ECO:0008006" key="5">
    <source>
        <dbReference type="Google" id="ProtNLM"/>
    </source>
</evidence>
<feature type="compositionally biased region" description="Basic residues" evidence="2">
    <location>
        <begin position="284"/>
        <end position="295"/>
    </location>
</feature>
<organism evidence="3 4">
    <name type="scientific">Plakobranchus ocellatus</name>
    <dbReference type="NCBI Taxonomy" id="259542"/>
    <lineage>
        <taxon>Eukaryota</taxon>
        <taxon>Metazoa</taxon>
        <taxon>Spiralia</taxon>
        <taxon>Lophotrochozoa</taxon>
        <taxon>Mollusca</taxon>
        <taxon>Gastropoda</taxon>
        <taxon>Heterobranchia</taxon>
        <taxon>Euthyneura</taxon>
        <taxon>Panpulmonata</taxon>
        <taxon>Sacoglossa</taxon>
        <taxon>Placobranchoidea</taxon>
        <taxon>Plakobranchidae</taxon>
        <taxon>Plakobranchus</taxon>
    </lineage>
</organism>
<dbReference type="AlphaFoldDB" id="A0AAV4DKF5"/>
<gene>
    <name evidence="3" type="ORF">PoB_007103200</name>
</gene>
<reference evidence="3 4" key="1">
    <citation type="journal article" date="2021" name="Elife">
        <title>Chloroplast acquisition without the gene transfer in kleptoplastic sea slugs, Plakobranchus ocellatus.</title>
        <authorList>
            <person name="Maeda T."/>
            <person name="Takahashi S."/>
            <person name="Yoshida T."/>
            <person name="Shimamura S."/>
            <person name="Takaki Y."/>
            <person name="Nagai Y."/>
            <person name="Toyoda A."/>
            <person name="Suzuki Y."/>
            <person name="Arimoto A."/>
            <person name="Ishii H."/>
            <person name="Satoh N."/>
            <person name="Nishiyama T."/>
            <person name="Hasebe M."/>
            <person name="Maruyama T."/>
            <person name="Minagawa J."/>
            <person name="Obokata J."/>
            <person name="Shigenobu S."/>
        </authorList>
    </citation>
    <scope>NUCLEOTIDE SEQUENCE [LARGE SCALE GENOMIC DNA]</scope>
</reference>
<proteinExistence type="predicted"/>
<dbReference type="GO" id="GO:0005975">
    <property type="term" value="P:carbohydrate metabolic process"/>
    <property type="evidence" value="ECO:0007669"/>
    <property type="project" value="InterPro"/>
</dbReference>
<evidence type="ECO:0000313" key="3">
    <source>
        <dbReference type="EMBL" id="GFO44527.1"/>
    </source>
</evidence>
<accession>A0AAV4DKF5</accession>
<protein>
    <recommendedName>
        <fullName evidence="5">NodB homology domain-containing protein</fullName>
    </recommendedName>
</protein>
<feature type="coiled-coil region" evidence="1">
    <location>
        <begin position="33"/>
        <end position="60"/>
    </location>
</feature>